<gene>
    <name evidence="3" type="ORF">Ctob_011421</name>
</gene>
<accession>A0A0M0JZ94</accession>
<dbReference type="EMBL" id="JWZX01001968">
    <property type="protein sequence ID" value="KOO31652.1"/>
    <property type="molecule type" value="Genomic_DNA"/>
</dbReference>
<protein>
    <submittedName>
        <fullName evidence="3">Uncharacterized protein</fullName>
    </submittedName>
</protein>
<dbReference type="Proteomes" id="UP000037460">
    <property type="component" value="Unassembled WGS sequence"/>
</dbReference>
<dbReference type="AlphaFoldDB" id="A0A0M0JZ94"/>
<reference evidence="4" key="1">
    <citation type="journal article" date="2015" name="PLoS Genet.">
        <title>Genome Sequence and Transcriptome Analyses of Chrysochromulina tobin: Metabolic Tools for Enhanced Algal Fitness in the Prominent Order Prymnesiales (Haptophyceae).</title>
        <authorList>
            <person name="Hovde B.T."/>
            <person name="Deodato C.R."/>
            <person name="Hunsperger H.M."/>
            <person name="Ryken S.A."/>
            <person name="Yost W."/>
            <person name="Jha R.K."/>
            <person name="Patterson J."/>
            <person name="Monnat R.J. Jr."/>
            <person name="Barlow S.B."/>
            <person name="Starkenburg S.R."/>
            <person name="Cattolico R.A."/>
        </authorList>
    </citation>
    <scope>NUCLEOTIDE SEQUENCE</scope>
    <source>
        <strain evidence="4">CCMP291</strain>
    </source>
</reference>
<organism evidence="3 4">
    <name type="scientific">Chrysochromulina tobinii</name>
    <dbReference type="NCBI Taxonomy" id="1460289"/>
    <lineage>
        <taxon>Eukaryota</taxon>
        <taxon>Haptista</taxon>
        <taxon>Haptophyta</taxon>
        <taxon>Prymnesiophyceae</taxon>
        <taxon>Prymnesiales</taxon>
        <taxon>Chrysochromulinaceae</taxon>
        <taxon>Chrysochromulina</taxon>
    </lineage>
</organism>
<keyword evidence="1" id="KW-0175">Coiled coil</keyword>
<evidence type="ECO:0000313" key="4">
    <source>
        <dbReference type="Proteomes" id="UP000037460"/>
    </source>
</evidence>
<feature type="region of interest" description="Disordered" evidence="2">
    <location>
        <begin position="1"/>
        <end position="48"/>
    </location>
</feature>
<comment type="caution">
    <text evidence="3">The sequence shown here is derived from an EMBL/GenBank/DDBJ whole genome shotgun (WGS) entry which is preliminary data.</text>
</comment>
<keyword evidence="4" id="KW-1185">Reference proteome</keyword>
<feature type="coiled-coil region" evidence="1">
    <location>
        <begin position="544"/>
        <end position="571"/>
    </location>
</feature>
<feature type="compositionally biased region" description="Basic and acidic residues" evidence="2">
    <location>
        <begin position="31"/>
        <end position="48"/>
    </location>
</feature>
<evidence type="ECO:0000256" key="1">
    <source>
        <dbReference type="SAM" id="Coils"/>
    </source>
</evidence>
<proteinExistence type="predicted"/>
<evidence type="ECO:0000256" key="2">
    <source>
        <dbReference type="SAM" id="MobiDB-lite"/>
    </source>
</evidence>
<sequence>MNLATPGKDASNPDKPPPRKALFSSPPAHTYTKDKNLTPSTTEKRNTRESNWVLLRGACIDMKPEQRVKDTIEAIENEPQLESIMFTKPLEAITTALVKITTETLDGSPLRMHQNLVFLKEGLPDMQAMFVLPKTSCVGAFASQLAGCYGIYQRINHMTQKEDWGGARLGWMKNVDKLFDTGTAGEFEMSFERSVDRHKDRIKYCSDAMALGFASWALPHVIASLVAALKLEEWIVSDPDWDAADVDDPANAEKLEAMRKHFHEFQKELKTALMALGIQGRERDDGWVVFPVDKTVEITAKGLEVLRLPPGDKVEVKKLISTEELLSGVDVYIAPQAGIFNIKRAFREGGEGLEAVITELGDDVSQVIPRLEMDTEATGLIKLTLRIKLTAEKAVEKKLQALCKDSRNELAEIRGVPTKLASGDEVRMIWSGDLGTARVRNGLNRVAAIAAEQGIKSSEEVKKLKGELEKQIKVNVDAILEQEAKITAYSSHMQGLMDKQATVITEMQSQHASAMEDLHKQMAESETVHAKQMADTEAHHAAAMEDLRKAVQQQQQQMGDMQKVVQQQQQMQLTFTTQFGDLFNFMNAVTAEMIEQRNAVKASVIAIKELKDGQAAGSD</sequence>
<evidence type="ECO:0000313" key="3">
    <source>
        <dbReference type="EMBL" id="KOO31652.1"/>
    </source>
</evidence>
<name>A0A0M0JZ94_9EUKA</name>